<dbReference type="CDD" id="cd02440">
    <property type="entry name" value="AdoMet_MTases"/>
    <property type="match status" value="1"/>
</dbReference>
<protein>
    <submittedName>
        <fullName evidence="2">Methyltransferase type 11</fullName>
    </submittedName>
</protein>
<dbReference type="InParanoid" id="A9WKJ7"/>
<dbReference type="AlphaFoldDB" id="A9WKJ7"/>
<dbReference type="RefSeq" id="WP_012259278.1">
    <property type="nucleotide sequence ID" value="NC_010175.1"/>
</dbReference>
<keyword evidence="2" id="KW-0808">Transferase</keyword>
<organism evidence="2 3">
    <name type="scientific">Chloroflexus aurantiacus (strain ATCC 29366 / DSM 635 / J-10-fl)</name>
    <dbReference type="NCBI Taxonomy" id="324602"/>
    <lineage>
        <taxon>Bacteria</taxon>
        <taxon>Bacillati</taxon>
        <taxon>Chloroflexota</taxon>
        <taxon>Chloroflexia</taxon>
        <taxon>Chloroflexales</taxon>
        <taxon>Chloroflexineae</taxon>
        <taxon>Chloroflexaceae</taxon>
        <taxon>Chloroflexus</taxon>
    </lineage>
</organism>
<dbReference type="GO" id="GO:0008168">
    <property type="term" value="F:methyltransferase activity"/>
    <property type="evidence" value="ECO:0000318"/>
    <property type="project" value="GO_Central"/>
</dbReference>
<evidence type="ECO:0000313" key="3">
    <source>
        <dbReference type="Proteomes" id="UP000002008"/>
    </source>
</evidence>
<dbReference type="Pfam" id="PF08241">
    <property type="entry name" value="Methyltransf_11"/>
    <property type="match status" value="1"/>
</dbReference>
<dbReference type="Gene3D" id="3.40.50.150">
    <property type="entry name" value="Vaccinia Virus protein VP39"/>
    <property type="match status" value="1"/>
</dbReference>
<gene>
    <name evidence="2" type="ordered locus">Caur_3440</name>
</gene>
<dbReference type="GO" id="GO:0008757">
    <property type="term" value="F:S-adenosylmethionine-dependent methyltransferase activity"/>
    <property type="evidence" value="ECO:0007669"/>
    <property type="project" value="InterPro"/>
</dbReference>
<dbReference type="EnsemblBacteria" id="ABY36625">
    <property type="protein sequence ID" value="ABY36625"/>
    <property type="gene ID" value="Caur_3440"/>
</dbReference>
<dbReference type="PATRIC" id="fig|324602.8.peg.3871"/>
<feature type="domain" description="Methyltransferase type 11" evidence="1">
    <location>
        <begin position="63"/>
        <end position="158"/>
    </location>
</feature>
<proteinExistence type="predicted"/>
<dbReference type="Proteomes" id="UP000002008">
    <property type="component" value="Chromosome"/>
</dbReference>
<sequence>MSELIERIDEQLAAAIDPWLQHMTWRRDFAAWRERRLHQEQYQAERLAQVQQVMGLVSGLRILDLGAGMGGFAVAAALAGAQVTACEYNPAYCRIIRLRAARYQLRLPIINAAGEALPLPDAAFDLAVAWDVLEHVQDPIAVLRELARVLRPGGHALITAINRRAWIDPHYHMRGINWLPRPVAELVIELRGRTKRGAAFRDMQRLSSMHYFHYHELVRICERLGFRVTDLREQALLAGNLPSRRPLRRAIRRVLRQIGLEQAAYRWQRRFYTGMFELDLRKEGV</sequence>
<dbReference type="KEGG" id="cau:Caur_3440"/>
<accession>A9WKJ7</accession>
<dbReference type="EMBL" id="CP000909">
    <property type="protein sequence ID" value="ABY36625.1"/>
    <property type="molecule type" value="Genomic_DNA"/>
</dbReference>
<keyword evidence="2" id="KW-0489">Methyltransferase</keyword>
<dbReference type="eggNOG" id="COG2227">
    <property type="taxonomic scope" value="Bacteria"/>
</dbReference>
<dbReference type="HOGENOM" id="CLU_985877_0_0_0"/>
<reference evidence="3" key="1">
    <citation type="journal article" date="2011" name="BMC Genomics">
        <title>Complete genome sequence of the filamentous anoxygenic phototrophic bacterium Chloroflexus aurantiacus.</title>
        <authorList>
            <person name="Tang K.H."/>
            <person name="Barry K."/>
            <person name="Chertkov O."/>
            <person name="Dalin E."/>
            <person name="Han C.S."/>
            <person name="Hauser L.J."/>
            <person name="Honchak B.M."/>
            <person name="Karbach L.E."/>
            <person name="Land M.L."/>
            <person name="Lapidus A."/>
            <person name="Larimer F.W."/>
            <person name="Mikhailova N."/>
            <person name="Pitluck S."/>
            <person name="Pierson B.K."/>
            <person name="Blankenship R.E."/>
        </authorList>
    </citation>
    <scope>NUCLEOTIDE SEQUENCE [LARGE SCALE GENOMIC DNA]</scope>
    <source>
        <strain evidence="3">ATCC 29366 / DSM 635 / J-10-fl</strain>
    </source>
</reference>
<keyword evidence="3" id="KW-1185">Reference proteome</keyword>
<dbReference type="PANTHER" id="PTHR42912">
    <property type="entry name" value="METHYLTRANSFERASE"/>
    <property type="match status" value="1"/>
</dbReference>
<dbReference type="InterPro" id="IPR029063">
    <property type="entry name" value="SAM-dependent_MTases_sf"/>
</dbReference>
<dbReference type="InterPro" id="IPR050508">
    <property type="entry name" value="Methyltransf_Superfamily"/>
</dbReference>
<dbReference type="GO" id="GO:0032259">
    <property type="term" value="P:methylation"/>
    <property type="evidence" value="ECO:0007669"/>
    <property type="project" value="UniProtKB-KW"/>
</dbReference>
<dbReference type="PANTHER" id="PTHR42912:SF93">
    <property type="entry name" value="N6-ADENOSINE-METHYLTRANSFERASE TMT1A"/>
    <property type="match status" value="1"/>
</dbReference>
<name>A9WKJ7_CHLAA</name>
<dbReference type="SUPFAM" id="SSF53335">
    <property type="entry name" value="S-adenosyl-L-methionine-dependent methyltransferases"/>
    <property type="match status" value="1"/>
</dbReference>
<evidence type="ECO:0000313" key="2">
    <source>
        <dbReference type="EMBL" id="ABY36625.1"/>
    </source>
</evidence>
<dbReference type="InterPro" id="IPR013216">
    <property type="entry name" value="Methyltransf_11"/>
</dbReference>
<dbReference type="STRING" id="324602.Caur_3440"/>
<evidence type="ECO:0000259" key="1">
    <source>
        <dbReference type="Pfam" id="PF08241"/>
    </source>
</evidence>